<protein>
    <submittedName>
        <fullName evidence="2">Uncharacterized protein</fullName>
    </submittedName>
</protein>
<dbReference type="Gene3D" id="2.40.70.10">
    <property type="entry name" value="Acid Proteases"/>
    <property type="match status" value="1"/>
</dbReference>
<evidence type="ECO:0000313" key="3">
    <source>
        <dbReference type="Proteomes" id="UP001590951"/>
    </source>
</evidence>
<name>A0ABR4AM37_9LECA</name>
<dbReference type="SUPFAM" id="SSF50630">
    <property type="entry name" value="Acid proteases"/>
    <property type="match status" value="1"/>
</dbReference>
<evidence type="ECO:0000256" key="1">
    <source>
        <dbReference type="SAM" id="MobiDB-lite"/>
    </source>
</evidence>
<dbReference type="Proteomes" id="UP001590951">
    <property type="component" value="Unassembled WGS sequence"/>
</dbReference>
<dbReference type="InterPro" id="IPR021109">
    <property type="entry name" value="Peptidase_aspartic_dom_sf"/>
</dbReference>
<comment type="caution">
    <text evidence="2">The sequence shown here is derived from an EMBL/GenBank/DDBJ whole genome shotgun (WGS) entry which is preliminary data.</text>
</comment>
<accession>A0ABR4AM37</accession>
<reference evidence="2 3" key="1">
    <citation type="submission" date="2024-09" db="EMBL/GenBank/DDBJ databases">
        <title>Rethinking Asexuality: The Enigmatic Case of Functional Sexual Genes in Lepraria (Stereocaulaceae).</title>
        <authorList>
            <person name="Doellman M."/>
            <person name="Sun Y."/>
            <person name="Barcenas-Pena A."/>
            <person name="Lumbsch H.T."/>
            <person name="Grewe F."/>
        </authorList>
    </citation>
    <scope>NUCLEOTIDE SEQUENCE [LARGE SCALE GENOMIC DNA]</scope>
    <source>
        <strain evidence="2 3">Grewe 0041</strain>
    </source>
</reference>
<proteinExistence type="predicted"/>
<sequence>MSPQPRAAKEANKMTSSPIPSVCYLNFLQNVLAYKSAEKSFDHLYPTCFLPSELFHLPTVNISLHLPFGLCRPSEFGLHTLGASGSTLSLEFSENFSLTGSSLLKLLLDREIIKRPIFSLMLIDSEAGILSIGGTAARAIETVVSQTETELDRLGGKGDVEKPKARKEKELPPSAKRGRTGKGIVSRQADWEEGWAWNGVQGADGWWWLLMRGVWVDGSRMLRNQAVVVDASVLQKALYTARINTPFIIATPLAAKAFYASVSGSRPLAPPFSNFYDFPCIPGGKFSLGRLEAGSGYCVGAVVETRKGIKEERDEVVQNDRKGSRSIGGRGGLGGNGMINVWVIGKGFFRGVGGVFNFKEHRVGFRAY</sequence>
<feature type="region of interest" description="Disordered" evidence="1">
    <location>
        <begin position="151"/>
        <end position="183"/>
    </location>
</feature>
<feature type="compositionally biased region" description="Basic and acidic residues" evidence="1">
    <location>
        <begin position="151"/>
        <end position="171"/>
    </location>
</feature>
<gene>
    <name evidence="2" type="ORF">ABVK25_011740</name>
</gene>
<dbReference type="EMBL" id="JBHFEH010000114">
    <property type="protein sequence ID" value="KAL2046555.1"/>
    <property type="molecule type" value="Genomic_DNA"/>
</dbReference>
<organism evidence="2 3">
    <name type="scientific">Lepraria finkii</name>
    <dbReference type="NCBI Taxonomy" id="1340010"/>
    <lineage>
        <taxon>Eukaryota</taxon>
        <taxon>Fungi</taxon>
        <taxon>Dikarya</taxon>
        <taxon>Ascomycota</taxon>
        <taxon>Pezizomycotina</taxon>
        <taxon>Lecanoromycetes</taxon>
        <taxon>OSLEUM clade</taxon>
        <taxon>Lecanoromycetidae</taxon>
        <taxon>Lecanorales</taxon>
        <taxon>Lecanorineae</taxon>
        <taxon>Stereocaulaceae</taxon>
        <taxon>Lepraria</taxon>
    </lineage>
</organism>
<evidence type="ECO:0000313" key="2">
    <source>
        <dbReference type="EMBL" id="KAL2046555.1"/>
    </source>
</evidence>
<keyword evidence="3" id="KW-1185">Reference proteome</keyword>